<accession>A0A388TBL6</accession>
<evidence type="ECO:0000313" key="3">
    <source>
        <dbReference type="EMBL" id="GBR73804.1"/>
    </source>
</evidence>
<dbReference type="InterPro" id="IPR010982">
    <property type="entry name" value="Lambda_DNA-bd_dom_sf"/>
</dbReference>
<dbReference type="GO" id="GO:0005829">
    <property type="term" value="C:cytosol"/>
    <property type="evidence" value="ECO:0007669"/>
    <property type="project" value="TreeGrafter"/>
</dbReference>
<evidence type="ECO:0000256" key="1">
    <source>
        <dbReference type="ARBA" id="ARBA00023125"/>
    </source>
</evidence>
<evidence type="ECO:0000259" key="2">
    <source>
        <dbReference type="PROSITE" id="PS50943"/>
    </source>
</evidence>
<dbReference type="GO" id="GO:0003677">
    <property type="term" value="F:DNA binding"/>
    <property type="evidence" value="ECO:0007669"/>
    <property type="project" value="UniProtKB-KW"/>
</dbReference>
<dbReference type="PANTHER" id="PTHR46797:SF1">
    <property type="entry name" value="METHYLPHOSPHONATE SYNTHASE"/>
    <property type="match status" value="1"/>
</dbReference>
<sequence>MARAEEHYSPDWQVIKAVGQKIKAARLKKKLSIYKLSIYSGLNYVSISRIENGHKNLTVSTLYDLAKGLKVRAAELLV</sequence>
<name>A0A388TBL6_TERA1</name>
<dbReference type="InterPro" id="IPR001387">
    <property type="entry name" value="Cro/C1-type_HTH"/>
</dbReference>
<proteinExistence type="predicted"/>
<evidence type="ECO:0000313" key="4">
    <source>
        <dbReference type="Proteomes" id="UP000269352"/>
    </source>
</evidence>
<protein>
    <submittedName>
        <fullName evidence="3">Transcriptional regulator XRE family</fullName>
    </submittedName>
</protein>
<dbReference type="SMART" id="SM00530">
    <property type="entry name" value="HTH_XRE"/>
    <property type="match status" value="1"/>
</dbReference>
<comment type="caution">
    <text evidence="3">The sequence shown here is derived from an EMBL/GenBank/DDBJ whole genome shotgun (WGS) entry which is preliminary data.</text>
</comment>
<organism evidence="3 4">
    <name type="scientific">Termititenax aidoneus</name>
    <dbReference type="NCBI Taxonomy" id="2218524"/>
    <lineage>
        <taxon>Bacteria</taxon>
        <taxon>Bacillati</taxon>
        <taxon>Candidatus Margulisiibacteriota</taxon>
        <taxon>Candidatus Termititenacia</taxon>
        <taxon>Candidatus Termititenacales</taxon>
        <taxon>Candidatus Termititenacaceae</taxon>
        <taxon>Candidatus Termititenax</taxon>
    </lineage>
</organism>
<feature type="domain" description="HTH cro/C1-type" evidence="2">
    <location>
        <begin position="22"/>
        <end position="76"/>
    </location>
</feature>
<keyword evidence="4" id="KW-1185">Reference proteome</keyword>
<gene>
    <name evidence="3" type="ORF">NO1_1094</name>
</gene>
<keyword evidence="1" id="KW-0238">DNA-binding</keyword>
<dbReference type="Pfam" id="PF01381">
    <property type="entry name" value="HTH_3"/>
    <property type="match status" value="1"/>
</dbReference>
<reference evidence="3 4" key="1">
    <citation type="journal article" date="2019" name="ISME J.">
        <title>Genome analyses of uncultured TG2/ZB3 bacteria in 'Margulisbacteria' specifically attached to ectosymbiotic spirochetes of protists in the termite gut.</title>
        <authorList>
            <person name="Utami Y.D."/>
            <person name="Kuwahara H."/>
            <person name="Igai K."/>
            <person name="Murakami T."/>
            <person name="Sugaya K."/>
            <person name="Morikawa T."/>
            <person name="Nagura Y."/>
            <person name="Yuki M."/>
            <person name="Deevong P."/>
            <person name="Inoue T."/>
            <person name="Kihara K."/>
            <person name="Lo N."/>
            <person name="Yamada A."/>
            <person name="Ohkuma M."/>
            <person name="Hongoh Y."/>
        </authorList>
    </citation>
    <scope>NUCLEOTIDE SEQUENCE [LARGE SCALE GENOMIC DNA]</scope>
    <source>
        <strain evidence="3">NkOx7-01</strain>
    </source>
</reference>
<dbReference type="Gene3D" id="1.10.260.40">
    <property type="entry name" value="lambda repressor-like DNA-binding domains"/>
    <property type="match status" value="1"/>
</dbReference>
<dbReference type="InterPro" id="IPR050807">
    <property type="entry name" value="TransReg_Diox_bact_type"/>
</dbReference>
<dbReference type="AlphaFoldDB" id="A0A388TBL6"/>
<dbReference type="GO" id="GO:0003700">
    <property type="term" value="F:DNA-binding transcription factor activity"/>
    <property type="evidence" value="ECO:0007669"/>
    <property type="project" value="TreeGrafter"/>
</dbReference>
<dbReference type="CDD" id="cd00093">
    <property type="entry name" value="HTH_XRE"/>
    <property type="match status" value="1"/>
</dbReference>
<dbReference type="PANTHER" id="PTHR46797">
    <property type="entry name" value="HTH-TYPE TRANSCRIPTIONAL REGULATOR"/>
    <property type="match status" value="1"/>
</dbReference>
<dbReference type="SUPFAM" id="SSF47413">
    <property type="entry name" value="lambda repressor-like DNA-binding domains"/>
    <property type="match status" value="1"/>
</dbReference>
<dbReference type="PROSITE" id="PS50943">
    <property type="entry name" value="HTH_CROC1"/>
    <property type="match status" value="1"/>
</dbReference>
<dbReference type="Proteomes" id="UP000269352">
    <property type="component" value="Unassembled WGS sequence"/>
</dbReference>
<dbReference type="EMBL" id="BGZN01000020">
    <property type="protein sequence ID" value="GBR73804.1"/>
    <property type="molecule type" value="Genomic_DNA"/>
</dbReference>